<evidence type="ECO:0000256" key="1">
    <source>
        <dbReference type="SAM" id="MobiDB-lite"/>
    </source>
</evidence>
<dbReference type="InterPro" id="IPR006448">
    <property type="entry name" value="Phage_term_ssu_P27"/>
</dbReference>
<evidence type="ECO:0000313" key="3">
    <source>
        <dbReference type="Proteomes" id="UP000071859"/>
    </source>
</evidence>
<dbReference type="OrthoDB" id="6010489at2"/>
<keyword evidence="3" id="KW-1185">Reference proteome</keyword>
<accession>A0A158E8L3</accession>
<feature type="region of interest" description="Disordered" evidence="1">
    <location>
        <begin position="1"/>
        <end position="37"/>
    </location>
</feature>
<organism evidence="2 3">
    <name type="scientific">Caballeronia calidae</name>
    <dbReference type="NCBI Taxonomy" id="1777139"/>
    <lineage>
        <taxon>Bacteria</taxon>
        <taxon>Pseudomonadati</taxon>
        <taxon>Pseudomonadota</taxon>
        <taxon>Betaproteobacteria</taxon>
        <taxon>Burkholderiales</taxon>
        <taxon>Burkholderiaceae</taxon>
        <taxon>Caballeronia</taxon>
    </lineage>
</organism>
<dbReference type="AlphaFoldDB" id="A0A158E8L3"/>
<reference evidence="2" key="1">
    <citation type="submission" date="2016-01" db="EMBL/GenBank/DDBJ databases">
        <authorList>
            <person name="Peeters C."/>
        </authorList>
    </citation>
    <scope>NUCLEOTIDE SEQUENCE</scope>
    <source>
        <strain evidence="2">LMG 29321</strain>
    </source>
</reference>
<gene>
    <name evidence="2" type="ORF">AWB78_06514</name>
</gene>
<dbReference type="EMBL" id="FCOX02000052">
    <property type="protein sequence ID" value="SAL03124.1"/>
    <property type="molecule type" value="Genomic_DNA"/>
</dbReference>
<protein>
    <submittedName>
        <fullName evidence="2">Phage terminase, small subunit</fullName>
    </submittedName>
</protein>
<proteinExistence type="predicted"/>
<dbReference type="NCBIfam" id="TIGR01558">
    <property type="entry name" value="sm_term_P27"/>
    <property type="match status" value="1"/>
</dbReference>
<evidence type="ECO:0000313" key="2">
    <source>
        <dbReference type="EMBL" id="SAL03124.1"/>
    </source>
</evidence>
<sequence>MPQPRKPTALRIIEGNREKRPLPKNEPRPRRGVPQPPPHLVGFALEEWERITPELHLSGVLTMIDGAVLAAYCQAYARWREAEEAILRMKARDKLTAALMIKTKNGNAIQNPLVGVANRSMMLMHRFANEFGMSPAARARLEVEPHDHGQANKADTYF</sequence>
<name>A0A158E8L3_9BURK</name>
<dbReference type="Pfam" id="PF05119">
    <property type="entry name" value="Terminase_4"/>
    <property type="match status" value="1"/>
</dbReference>
<dbReference type="Proteomes" id="UP000071859">
    <property type="component" value="Unassembled WGS sequence"/>
</dbReference>
<feature type="compositionally biased region" description="Basic and acidic residues" evidence="1">
    <location>
        <begin position="14"/>
        <end position="29"/>
    </location>
</feature>
<comment type="caution">
    <text evidence="2">The sequence shown here is derived from an EMBL/GenBank/DDBJ whole genome shotgun (WGS) entry which is preliminary data.</text>
</comment>